<evidence type="ECO:0000256" key="2">
    <source>
        <dbReference type="ARBA" id="ARBA00023315"/>
    </source>
</evidence>
<evidence type="ECO:0000313" key="4">
    <source>
        <dbReference type="EMBL" id="MBM7837256.1"/>
    </source>
</evidence>
<proteinExistence type="predicted"/>
<keyword evidence="2" id="KW-0012">Acyltransferase</keyword>
<dbReference type="Proteomes" id="UP001179280">
    <property type="component" value="Unassembled WGS sequence"/>
</dbReference>
<dbReference type="CDD" id="cd04301">
    <property type="entry name" value="NAT_SF"/>
    <property type="match status" value="1"/>
</dbReference>
<feature type="domain" description="N-acetyltransferase" evidence="3">
    <location>
        <begin position="118"/>
        <end position="273"/>
    </location>
</feature>
<keyword evidence="1" id="KW-0808">Transferase</keyword>
<dbReference type="Pfam" id="PF00583">
    <property type="entry name" value="Acetyltransf_1"/>
    <property type="match status" value="1"/>
</dbReference>
<name>A0ABS2SQ13_9BACI</name>
<dbReference type="RefSeq" id="WP_204464149.1">
    <property type="nucleotide sequence ID" value="NZ_JAFBCV010000001.1"/>
</dbReference>
<gene>
    <name evidence="4" type="ORF">JOC54_000487</name>
</gene>
<protein>
    <submittedName>
        <fullName evidence="4">Ribosomal protein S18 acetylase RimI-like enzyme</fullName>
    </submittedName>
</protein>
<reference evidence="4" key="1">
    <citation type="submission" date="2021-01" db="EMBL/GenBank/DDBJ databases">
        <title>Genomic Encyclopedia of Type Strains, Phase IV (KMG-IV): sequencing the most valuable type-strain genomes for metagenomic binning, comparative biology and taxonomic classification.</title>
        <authorList>
            <person name="Goeker M."/>
        </authorList>
    </citation>
    <scope>NUCLEOTIDE SEQUENCE</scope>
    <source>
        <strain evidence="4">DSM 21943</strain>
    </source>
</reference>
<dbReference type="EMBL" id="JAFBCV010000001">
    <property type="protein sequence ID" value="MBM7837256.1"/>
    <property type="molecule type" value="Genomic_DNA"/>
</dbReference>
<evidence type="ECO:0000259" key="3">
    <source>
        <dbReference type="PROSITE" id="PS51186"/>
    </source>
</evidence>
<dbReference type="PANTHER" id="PTHR43420">
    <property type="entry name" value="ACETYLTRANSFERASE"/>
    <property type="match status" value="1"/>
</dbReference>
<sequence>MLRHKPLDEKAKRRLIREQEKDKHLLFYSYLTQRKQTAVFIGQYVEDQLTAVLAYTEELPFPAFSFRCMNVKLVDLPALIEFTRSYLHFSEETTCGTILSKEDCLLFQSYGLIKNEPKAFLQMKHFDDEKLVCSNRVHSVKEVDYHLFTTFMQGNGMKFFTRKELDSYPFLAIKDKDSFACAGGFHFYDEQLVEIGNIVTQPDYRGQGFASILTSELTLLGKKKAKEVYLGVFAENDGAIRLYERLGYEKTASLWIVDFALTDVSVTLAGKPF</sequence>
<comment type="caution">
    <text evidence="4">The sequence shown here is derived from an EMBL/GenBank/DDBJ whole genome shotgun (WGS) entry which is preliminary data.</text>
</comment>
<dbReference type="InterPro" id="IPR050680">
    <property type="entry name" value="YpeA/RimI_acetyltransf"/>
</dbReference>
<keyword evidence="5" id="KW-1185">Reference proteome</keyword>
<organism evidence="4 5">
    <name type="scientific">Shouchella xiaoxiensis</name>
    <dbReference type="NCBI Taxonomy" id="766895"/>
    <lineage>
        <taxon>Bacteria</taxon>
        <taxon>Bacillati</taxon>
        <taxon>Bacillota</taxon>
        <taxon>Bacilli</taxon>
        <taxon>Bacillales</taxon>
        <taxon>Bacillaceae</taxon>
        <taxon>Shouchella</taxon>
    </lineage>
</organism>
<dbReference type="SUPFAM" id="SSF55729">
    <property type="entry name" value="Acyl-CoA N-acyltransferases (Nat)"/>
    <property type="match status" value="1"/>
</dbReference>
<dbReference type="InterPro" id="IPR016181">
    <property type="entry name" value="Acyl_CoA_acyltransferase"/>
</dbReference>
<dbReference type="Gene3D" id="3.40.630.30">
    <property type="match status" value="1"/>
</dbReference>
<dbReference type="PROSITE" id="PS51186">
    <property type="entry name" value="GNAT"/>
    <property type="match status" value="1"/>
</dbReference>
<evidence type="ECO:0000256" key="1">
    <source>
        <dbReference type="ARBA" id="ARBA00022679"/>
    </source>
</evidence>
<accession>A0ABS2SQ13</accession>
<evidence type="ECO:0000313" key="5">
    <source>
        <dbReference type="Proteomes" id="UP001179280"/>
    </source>
</evidence>
<dbReference type="InterPro" id="IPR000182">
    <property type="entry name" value="GNAT_dom"/>
</dbReference>